<evidence type="ECO:0000256" key="4">
    <source>
        <dbReference type="ARBA" id="ARBA00022801"/>
    </source>
</evidence>
<protein>
    <recommendedName>
        <fullName evidence="3">beta-N-acetylhexosaminidase</fullName>
        <ecNumber evidence="3">3.2.1.52</ecNumber>
    </recommendedName>
</protein>
<dbReference type="InterPro" id="IPR015883">
    <property type="entry name" value="Glyco_hydro_20_cat"/>
</dbReference>
<dbReference type="Gene3D" id="3.20.20.80">
    <property type="entry name" value="Glycosidases"/>
    <property type="match status" value="1"/>
</dbReference>
<dbReference type="PRINTS" id="PR00738">
    <property type="entry name" value="GLHYDRLASE20"/>
</dbReference>
<comment type="catalytic activity">
    <reaction evidence="1">
        <text>Hydrolysis of terminal non-reducing N-acetyl-D-hexosamine residues in N-acetyl-beta-D-hexosaminides.</text>
        <dbReference type="EC" id="3.2.1.52"/>
    </reaction>
</comment>
<feature type="domain" description="Beta-hexosaminidase bacterial type N-terminal" evidence="8">
    <location>
        <begin position="3"/>
        <end position="144"/>
    </location>
</feature>
<dbReference type="SUPFAM" id="SSF55545">
    <property type="entry name" value="beta-N-acetylhexosaminidase-like domain"/>
    <property type="match status" value="1"/>
</dbReference>
<dbReference type="PANTHER" id="PTHR22600:SF57">
    <property type="entry name" value="BETA-N-ACETYLHEXOSAMINIDASE"/>
    <property type="match status" value="1"/>
</dbReference>
<dbReference type="InterPro" id="IPR029018">
    <property type="entry name" value="Hex-like_dom2"/>
</dbReference>
<evidence type="ECO:0000259" key="8">
    <source>
        <dbReference type="Pfam" id="PF02838"/>
    </source>
</evidence>
<evidence type="ECO:0000313" key="9">
    <source>
        <dbReference type="EMBL" id="MFD4824931.1"/>
    </source>
</evidence>
<keyword evidence="10" id="KW-1185">Reference proteome</keyword>
<dbReference type="PANTHER" id="PTHR22600">
    <property type="entry name" value="BETA-HEXOSAMINIDASE"/>
    <property type="match status" value="1"/>
</dbReference>
<dbReference type="Gene3D" id="3.30.379.10">
    <property type="entry name" value="Chitobiase/beta-hexosaminidase domain 2-like"/>
    <property type="match status" value="1"/>
</dbReference>
<evidence type="ECO:0000313" key="10">
    <source>
        <dbReference type="Proteomes" id="UP001598352"/>
    </source>
</evidence>
<evidence type="ECO:0000256" key="2">
    <source>
        <dbReference type="ARBA" id="ARBA00006285"/>
    </source>
</evidence>
<organism evidence="9 10">
    <name type="scientific">Streptomyces rubiginosohelvolus</name>
    <dbReference type="NCBI Taxonomy" id="67362"/>
    <lineage>
        <taxon>Bacteria</taxon>
        <taxon>Bacillati</taxon>
        <taxon>Actinomycetota</taxon>
        <taxon>Actinomycetes</taxon>
        <taxon>Kitasatosporales</taxon>
        <taxon>Streptomycetaceae</taxon>
        <taxon>Streptomyces</taxon>
    </lineage>
</organism>
<name>A0ABW6F2Z7_9ACTN</name>
<dbReference type="EMBL" id="JBHXKZ010000017">
    <property type="protein sequence ID" value="MFD4824931.1"/>
    <property type="molecule type" value="Genomic_DNA"/>
</dbReference>
<evidence type="ECO:0000256" key="6">
    <source>
        <dbReference type="SAM" id="MobiDB-lite"/>
    </source>
</evidence>
<dbReference type="EC" id="3.2.1.52" evidence="3"/>
<comment type="similarity">
    <text evidence="2">Belongs to the glycosyl hydrolase 20 family.</text>
</comment>
<keyword evidence="4" id="KW-0378">Hydrolase</keyword>
<accession>A0ABW6F2Z7</accession>
<comment type="caution">
    <text evidence="9">The sequence shown here is derived from an EMBL/GenBank/DDBJ whole genome shotgun (WGS) entry which is preliminary data.</text>
</comment>
<sequence length="545" mass="57866">MNAVIPQPRQATRTAATAGPRTTGAWRVHSADTRLMDLTATVHALLAPHLGDRLQPLGASPDPDAATLTLALDDAAAPGFPAPVGIAPTGEAEPVDESYRLTVGPQGIACRAATPAGAFRAAATALHLLGTSGDHIPCQELVDAPHFAWRGLLVDPARGYLTPGELRTLIDLAALYKLNVLHLHLTDNEGWRLEIPGVPELTAPAPDGTPRAFYTTGDYRELQAYAAERFVTLVPEIDLPGHCATLREALPGLPPAPAPEGLTGRFPFVPPLDLADPATAKAVATILDDVCRLTDGPFVHIGGDEAVGATEGSFVRSIRELRSLVRGFGKRPLGWQESSRAGIGPEDIAQFWVDVPMMDLPDTAEELAARPELLAAGQTVEFIAALKAFFAPTDRDLARILDGGGRVLLSPQSHLYLDRAYAPQVVPTGQASTAARLGFPTYRPLGVEHAARWDPASHGIPDDRVAGVEATVFAESVTSLDDVTTLLLPRLPSVAAAAWTGRAPDWDDHRTRLAHHGRLWEQRGLAYLASTEIAWAGATDAPSTP</sequence>
<evidence type="ECO:0000256" key="5">
    <source>
        <dbReference type="ARBA" id="ARBA00023295"/>
    </source>
</evidence>
<dbReference type="InterPro" id="IPR025705">
    <property type="entry name" value="Beta_hexosaminidase_sua/sub"/>
</dbReference>
<dbReference type="Pfam" id="PF02838">
    <property type="entry name" value="Glyco_hydro_20b"/>
    <property type="match status" value="1"/>
</dbReference>
<feature type="domain" description="Glycoside hydrolase family 20 catalytic" evidence="7">
    <location>
        <begin position="147"/>
        <end position="501"/>
    </location>
</feature>
<proteinExistence type="inferred from homology"/>
<evidence type="ECO:0000256" key="1">
    <source>
        <dbReference type="ARBA" id="ARBA00001231"/>
    </source>
</evidence>
<dbReference type="Proteomes" id="UP001598352">
    <property type="component" value="Unassembled WGS sequence"/>
</dbReference>
<dbReference type="SUPFAM" id="SSF51445">
    <property type="entry name" value="(Trans)glycosidases"/>
    <property type="match status" value="1"/>
</dbReference>
<dbReference type="Pfam" id="PF00728">
    <property type="entry name" value="Glyco_hydro_20"/>
    <property type="match status" value="1"/>
</dbReference>
<evidence type="ECO:0000256" key="3">
    <source>
        <dbReference type="ARBA" id="ARBA00012663"/>
    </source>
</evidence>
<evidence type="ECO:0000259" key="7">
    <source>
        <dbReference type="Pfam" id="PF00728"/>
    </source>
</evidence>
<dbReference type="InterPro" id="IPR015882">
    <property type="entry name" value="HEX_bac_N"/>
</dbReference>
<feature type="region of interest" description="Disordered" evidence="6">
    <location>
        <begin position="1"/>
        <end position="23"/>
    </location>
</feature>
<keyword evidence="5" id="KW-0326">Glycosidase</keyword>
<dbReference type="InterPro" id="IPR017853">
    <property type="entry name" value="GH"/>
</dbReference>
<reference evidence="9 10" key="1">
    <citation type="submission" date="2024-09" db="EMBL/GenBank/DDBJ databases">
        <title>The Natural Products Discovery Center: Release of the First 8490 Sequenced Strains for Exploring Actinobacteria Biosynthetic Diversity.</title>
        <authorList>
            <person name="Kalkreuter E."/>
            <person name="Kautsar S.A."/>
            <person name="Yang D."/>
            <person name="Bader C.D."/>
            <person name="Teijaro C.N."/>
            <person name="Fluegel L."/>
            <person name="Davis C.M."/>
            <person name="Simpson J.R."/>
            <person name="Lauterbach L."/>
            <person name="Steele A.D."/>
            <person name="Gui C."/>
            <person name="Meng S."/>
            <person name="Li G."/>
            <person name="Viehrig K."/>
            <person name="Ye F."/>
            <person name="Su P."/>
            <person name="Kiefer A.F."/>
            <person name="Nichols A."/>
            <person name="Cepeda A.J."/>
            <person name="Yan W."/>
            <person name="Fan B."/>
            <person name="Jiang Y."/>
            <person name="Adhikari A."/>
            <person name="Zheng C.-J."/>
            <person name="Schuster L."/>
            <person name="Cowan T.M."/>
            <person name="Smanski M.J."/>
            <person name="Chevrette M.G."/>
            <person name="De Carvalho L.P.S."/>
            <person name="Shen B."/>
        </authorList>
    </citation>
    <scope>NUCLEOTIDE SEQUENCE [LARGE SCALE GENOMIC DNA]</scope>
    <source>
        <strain evidence="9 10">NPDC058428</strain>
    </source>
</reference>
<gene>
    <name evidence="9" type="ORF">ACFWOQ_20365</name>
</gene>
<dbReference type="RefSeq" id="WP_382774883.1">
    <property type="nucleotide sequence ID" value="NZ_JBHXKZ010000017.1"/>
</dbReference>